<reference evidence="3 4" key="1">
    <citation type="submission" date="2024-01" db="EMBL/GenBank/DDBJ databases">
        <title>The genome of the rayed Mediterranean limpet Patella caerulea (Linnaeus, 1758).</title>
        <authorList>
            <person name="Anh-Thu Weber A."/>
            <person name="Halstead-Nussloch G."/>
        </authorList>
    </citation>
    <scope>NUCLEOTIDE SEQUENCE [LARGE SCALE GENOMIC DNA]</scope>
    <source>
        <strain evidence="3">AATW-2023a</strain>
        <tissue evidence="3">Whole specimen</tissue>
    </source>
</reference>
<dbReference type="PANTHER" id="PTHR31840:SF1">
    <property type="entry name" value="COILED-COIL DOMAIN-CONTAINING PROTEIN 97"/>
    <property type="match status" value="1"/>
</dbReference>
<dbReference type="InterPro" id="IPR018613">
    <property type="entry name" value="Ccdc97-like"/>
</dbReference>
<feature type="region of interest" description="Disordered" evidence="1">
    <location>
        <begin position="251"/>
        <end position="297"/>
    </location>
</feature>
<organism evidence="3 4">
    <name type="scientific">Patella caerulea</name>
    <name type="common">Rayed Mediterranean limpet</name>
    <dbReference type="NCBI Taxonomy" id="87958"/>
    <lineage>
        <taxon>Eukaryota</taxon>
        <taxon>Metazoa</taxon>
        <taxon>Spiralia</taxon>
        <taxon>Lophotrochozoa</taxon>
        <taxon>Mollusca</taxon>
        <taxon>Gastropoda</taxon>
        <taxon>Patellogastropoda</taxon>
        <taxon>Patelloidea</taxon>
        <taxon>Patellidae</taxon>
        <taxon>Patella</taxon>
    </lineage>
</organism>
<dbReference type="AlphaFoldDB" id="A0AAN8K1I3"/>
<dbReference type="EMBL" id="JAZGQO010000007">
    <property type="protein sequence ID" value="KAK6183143.1"/>
    <property type="molecule type" value="Genomic_DNA"/>
</dbReference>
<evidence type="ECO:0000259" key="2">
    <source>
        <dbReference type="Pfam" id="PF09747"/>
    </source>
</evidence>
<dbReference type="InterPro" id="IPR040233">
    <property type="entry name" value="CCD97-like_C"/>
</dbReference>
<proteinExistence type="predicted"/>
<evidence type="ECO:0000313" key="3">
    <source>
        <dbReference type="EMBL" id="KAK6183143.1"/>
    </source>
</evidence>
<dbReference type="Pfam" id="PF09747">
    <property type="entry name" value="CCD97-like_C"/>
    <property type="match status" value="1"/>
</dbReference>
<name>A0AAN8K1I3_PATCE</name>
<feature type="compositionally biased region" description="Acidic residues" evidence="1">
    <location>
        <begin position="257"/>
        <end position="287"/>
    </location>
</feature>
<protein>
    <recommendedName>
        <fullName evidence="2">CCD97-like C-terminal domain-containing protein</fullName>
    </recommendedName>
</protein>
<evidence type="ECO:0000313" key="4">
    <source>
        <dbReference type="Proteomes" id="UP001347796"/>
    </source>
</evidence>
<feature type="domain" description="CCD97-like C-terminal" evidence="2">
    <location>
        <begin position="178"/>
        <end position="350"/>
    </location>
</feature>
<comment type="caution">
    <text evidence="3">The sequence shown here is derived from an EMBL/GenBank/DDBJ whole genome shotgun (WGS) entry which is preliminary data.</text>
</comment>
<dbReference type="Proteomes" id="UP001347796">
    <property type="component" value="Unassembled WGS sequence"/>
</dbReference>
<accession>A0AAN8K1I3</accession>
<gene>
    <name evidence="3" type="ORF">SNE40_010676</name>
</gene>
<feature type="compositionally biased region" description="Basic and acidic residues" evidence="1">
    <location>
        <begin position="288"/>
        <end position="297"/>
    </location>
</feature>
<evidence type="ECO:0000256" key="1">
    <source>
        <dbReference type="SAM" id="MobiDB-lite"/>
    </source>
</evidence>
<keyword evidence="4" id="KW-1185">Reference proteome</keyword>
<sequence>MESGTNEGLQAEVLNISQNSNNVDNDINCDDTIVMDLNINQDAMEESCVQLSNISVSKDREVGPDFDGMEASNEASANVTDTESLQISHMLTNLSRTDAHFKSQQRGDPDLTFVEKYKIAHEILLKNPSKFLERFQDYLNLEDLNYFEKFYGNYEIDFYVLHIKQNLNKVTSAKIVKNRRYSAMQKLVSEGDYFSEDEMKYRDPLLYEDMVGQYLTSDEIQSCVDKTDLKFSTILLKHIDQLEENKLYYQQKQSQDIDQDEYDDNIDEDKPDEEEDDDESELESDEDEKPKIPEQEKQQLKAEFLQIMQEKFLSGEDTNFFDYSQVDKNNEYDSLATIEQDEQEKYFDED</sequence>
<dbReference type="PANTHER" id="PTHR31840">
    <property type="entry name" value="COILED-COIL DOMAIN-CONTAINING PROTEIN 97"/>
    <property type="match status" value="1"/>
</dbReference>